<dbReference type="STRING" id="27342.A0A0H2RXB1"/>
<evidence type="ECO:0000313" key="3">
    <source>
        <dbReference type="Proteomes" id="UP000053477"/>
    </source>
</evidence>
<dbReference type="Proteomes" id="UP000053477">
    <property type="component" value="Unassembled WGS sequence"/>
</dbReference>
<evidence type="ECO:0000256" key="1">
    <source>
        <dbReference type="SAM" id="MobiDB-lite"/>
    </source>
</evidence>
<keyword evidence="3" id="KW-1185">Reference proteome</keyword>
<dbReference type="PANTHER" id="PTHR38887">
    <property type="entry name" value="CHROMOSOME 21, WHOLE GENOME SHOTGUN SEQUENCE"/>
    <property type="match status" value="1"/>
</dbReference>
<proteinExistence type="predicted"/>
<dbReference type="AlphaFoldDB" id="A0A0H2RXB1"/>
<dbReference type="InParanoid" id="A0A0H2RXB1"/>
<dbReference type="PANTHER" id="PTHR38887:SF1">
    <property type="entry name" value="RAS MODIFICATION PROTEIN ERF4"/>
    <property type="match status" value="1"/>
</dbReference>
<gene>
    <name evidence="2" type="ORF">SCHPADRAFT_996883</name>
</gene>
<name>A0A0H2RXB1_9AGAM</name>
<reference evidence="2 3" key="1">
    <citation type="submission" date="2015-04" db="EMBL/GenBank/DDBJ databases">
        <title>Complete genome sequence of Schizopora paradoxa KUC8140, a cosmopolitan wood degrader in East Asia.</title>
        <authorList>
            <consortium name="DOE Joint Genome Institute"/>
            <person name="Min B."/>
            <person name="Park H."/>
            <person name="Jang Y."/>
            <person name="Kim J.-J."/>
            <person name="Kim K.H."/>
            <person name="Pangilinan J."/>
            <person name="Lipzen A."/>
            <person name="Riley R."/>
            <person name="Grigoriev I.V."/>
            <person name="Spatafora J.W."/>
            <person name="Choi I.-G."/>
        </authorList>
    </citation>
    <scope>NUCLEOTIDE SEQUENCE [LARGE SCALE GENOMIC DNA]</scope>
    <source>
        <strain evidence="2 3">KUC8140</strain>
    </source>
</reference>
<accession>A0A0H2RXB1</accession>
<sequence>MDSYYEELPNYEAREPQDVQHDAQVLIDAFIHPVERPDARTPSGVLPMPFCLPQIGTGFDTPFARGYNQVLHHVGISQEMFLDFVDGLNMAMISSPPLQVVNAAGLIIGFVPHWTFMLAGALMQTGAQVGMHVMSKTLSDRYLRAANERMFAPLGLRVRLCKTSALRTLVDHPEAGKPEPTKLKKVGQTAGDIILRLPLPIVKTIVRFVMDKPPPIDPRITDPLTRRLMVMQGYILPVLHGPALPPPSNPSNVLDKMNGFAILAGMPVTREGGLTRKDYRTMEEVSRNGTRRLKDKVDADARREHRANENLIWLVIINEADDAKISGKDAVDSSSDTIAFNDQQLEETRERYLEESNRDEYELEDYAPRTKEGRSRPRNDAGLS</sequence>
<feature type="compositionally biased region" description="Basic and acidic residues" evidence="1">
    <location>
        <begin position="346"/>
        <end position="384"/>
    </location>
</feature>
<feature type="compositionally biased region" description="Polar residues" evidence="1">
    <location>
        <begin position="332"/>
        <end position="343"/>
    </location>
</feature>
<feature type="region of interest" description="Disordered" evidence="1">
    <location>
        <begin position="327"/>
        <end position="384"/>
    </location>
</feature>
<dbReference type="InterPro" id="IPR053221">
    <property type="entry name" value="Burnettramic_acid_biosynth"/>
</dbReference>
<protein>
    <submittedName>
        <fullName evidence="2">Uncharacterized protein</fullName>
    </submittedName>
</protein>
<evidence type="ECO:0000313" key="2">
    <source>
        <dbReference type="EMBL" id="KLO14088.1"/>
    </source>
</evidence>
<dbReference type="OrthoDB" id="3068835at2759"/>
<organism evidence="2 3">
    <name type="scientific">Schizopora paradoxa</name>
    <dbReference type="NCBI Taxonomy" id="27342"/>
    <lineage>
        <taxon>Eukaryota</taxon>
        <taxon>Fungi</taxon>
        <taxon>Dikarya</taxon>
        <taxon>Basidiomycota</taxon>
        <taxon>Agaricomycotina</taxon>
        <taxon>Agaricomycetes</taxon>
        <taxon>Hymenochaetales</taxon>
        <taxon>Schizoporaceae</taxon>
        <taxon>Schizopora</taxon>
    </lineage>
</organism>
<dbReference type="EMBL" id="KQ085949">
    <property type="protein sequence ID" value="KLO14088.1"/>
    <property type="molecule type" value="Genomic_DNA"/>
</dbReference>